<evidence type="ECO:0000313" key="3">
    <source>
        <dbReference type="Proteomes" id="UP000094626"/>
    </source>
</evidence>
<reference evidence="3" key="1">
    <citation type="journal article" date="2017" name="J. Biotechnol.">
        <title>Complete genome sequence of Novosphingobium resinovorum SA1, a versatile xenobiotic-degrading bacterium capable of utilizing sulfanilic acid.</title>
        <authorList>
            <person name="Hegedus B."/>
            <person name="Kos P.B."/>
            <person name="Balint B."/>
            <person name="Maroti G."/>
            <person name="Gan H.M."/>
            <person name="Perei K."/>
            <person name="Rakhely G."/>
        </authorList>
    </citation>
    <scope>NUCLEOTIDE SEQUENCE [LARGE SCALE GENOMIC DNA]</scope>
    <source>
        <strain evidence="3">SA1</strain>
    </source>
</reference>
<dbReference type="AlphaFoldDB" id="A0A1D8ADW6"/>
<dbReference type="KEGG" id="nre:BES08_25835"/>
<organism evidence="2 3">
    <name type="scientific">Novosphingobium resinovorum</name>
    <dbReference type="NCBI Taxonomy" id="158500"/>
    <lineage>
        <taxon>Bacteria</taxon>
        <taxon>Pseudomonadati</taxon>
        <taxon>Pseudomonadota</taxon>
        <taxon>Alphaproteobacteria</taxon>
        <taxon>Sphingomonadales</taxon>
        <taxon>Sphingomonadaceae</taxon>
        <taxon>Novosphingobium</taxon>
    </lineage>
</organism>
<proteinExistence type="predicted"/>
<accession>A0A1D8ADW6</accession>
<dbReference type="EMBL" id="CP017077">
    <property type="protein sequence ID" value="AOR80317.1"/>
    <property type="molecule type" value="Genomic_DNA"/>
</dbReference>
<evidence type="ECO:0000313" key="2">
    <source>
        <dbReference type="EMBL" id="AOR80317.1"/>
    </source>
</evidence>
<geneLocation type="plasmid" evidence="2 3">
    <name>pSA2</name>
</geneLocation>
<gene>
    <name evidence="2" type="ORF">BES08_25835</name>
</gene>
<name>A0A1D8ADW6_9SPHN</name>
<dbReference type="Proteomes" id="UP000094626">
    <property type="component" value="Plasmid pSA2"/>
</dbReference>
<protein>
    <submittedName>
        <fullName evidence="2">Uncharacterized protein</fullName>
    </submittedName>
</protein>
<feature type="region of interest" description="Disordered" evidence="1">
    <location>
        <begin position="64"/>
        <end position="83"/>
    </location>
</feature>
<keyword evidence="3" id="KW-1185">Reference proteome</keyword>
<dbReference type="RefSeq" id="WP_069709720.1">
    <property type="nucleotide sequence ID" value="NZ_CP017077.1"/>
</dbReference>
<keyword evidence="2" id="KW-0614">Plasmid</keyword>
<evidence type="ECO:0000256" key="1">
    <source>
        <dbReference type="SAM" id="MobiDB-lite"/>
    </source>
</evidence>
<sequence>MIGKIIGAIAGTQASKHVRGLNGTGGALLGAAAPILLRRLSPLTLIAAAAGAYAAKKYADGQNAEKLPRARPSGFVEPTRTQA</sequence>